<dbReference type="RefSeq" id="WP_156743840.1">
    <property type="nucleotide sequence ID" value="NZ_CACRYJ010000071.1"/>
</dbReference>
<dbReference type="EMBL" id="CACRYJ010000071">
    <property type="protein sequence ID" value="VZO40593.1"/>
    <property type="molecule type" value="Genomic_DNA"/>
</dbReference>
<protein>
    <submittedName>
        <fullName evidence="2">Uncharacterized protein</fullName>
    </submittedName>
</protein>
<evidence type="ECO:0000256" key="1">
    <source>
        <dbReference type="SAM" id="Phobius"/>
    </source>
</evidence>
<dbReference type="Proteomes" id="UP000419743">
    <property type="component" value="Unassembled WGS sequence"/>
</dbReference>
<comment type="caution">
    <text evidence="2">The sequence shown here is derived from an EMBL/GenBank/DDBJ whole genome shotgun (WGS) entry which is preliminary data.</text>
</comment>
<proteinExistence type="predicted"/>
<accession>A0A7M4DSZ9</accession>
<keyword evidence="1" id="KW-1133">Transmembrane helix</keyword>
<reference evidence="2 3" key="1">
    <citation type="submission" date="2019-11" db="EMBL/GenBank/DDBJ databases">
        <authorList>
            <person name="Criscuolo A."/>
        </authorList>
    </citation>
    <scope>NUCLEOTIDE SEQUENCE [LARGE SCALE GENOMIC DNA]</scope>
    <source>
        <strain evidence="2">CIP111667</strain>
    </source>
</reference>
<keyword evidence="1" id="KW-0472">Membrane</keyword>
<gene>
    <name evidence="2" type="ORF">HALOF300_05301</name>
</gene>
<organism evidence="2 3">
    <name type="scientific">Occultella aeris</name>
    <dbReference type="NCBI Taxonomy" id="2761496"/>
    <lineage>
        <taxon>Bacteria</taxon>
        <taxon>Bacillati</taxon>
        <taxon>Actinomycetota</taxon>
        <taxon>Actinomycetes</taxon>
        <taxon>Micrococcales</taxon>
        <taxon>Ruaniaceae</taxon>
        <taxon>Occultella</taxon>
    </lineage>
</organism>
<keyword evidence="3" id="KW-1185">Reference proteome</keyword>
<dbReference type="AlphaFoldDB" id="A0A7M4DSZ9"/>
<name>A0A7M4DSZ9_9MICO</name>
<sequence length="110" mass="12357">MLWFSVWTVLVLATLVGAFFLGRRLWRSAKALMAQAGATSQVLGELSAKIAELEAAAGSARIFQPDLVATEEQRETWRSRRAENIATRRGRVHERRSRTLAGWRSIGMPF</sequence>
<evidence type="ECO:0000313" key="2">
    <source>
        <dbReference type="EMBL" id="VZO40593.1"/>
    </source>
</evidence>
<evidence type="ECO:0000313" key="3">
    <source>
        <dbReference type="Proteomes" id="UP000419743"/>
    </source>
</evidence>
<keyword evidence="1" id="KW-0812">Transmembrane</keyword>
<feature type="transmembrane region" description="Helical" evidence="1">
    <location>
        <begin position="6"/>
        <end position="26"/>
    </location>
</feature>